<dbReference type="PANTHER" id="PTHR21581">
    <property type="entry name" value="D-ALANYL-D-ALANINE CARBOXYPEPTIDASE"/>
    <property type="match status" value="1"/>
</dbReference>
<evidence type="ECO:0000256" key="9">
    <source>
        <dbReference type="ARBA" id="ARBA00022960"/>
    </source>
</evidence>
<evidence type="ECO:0000256" key="1">
    <source>
        <dbReference type="ARBA" id="ARBA00003217"/>
    </source>
</evidence>
<keyword evidence="20" id="KW-1185">Reference proteome</keyword>
<dbReference type="InterPro" id="IPR006311">
    <property type="entry name" value="TAT_signal"/>
</dbReference>
<evidence type="ECO:0000313" key="20">
    <source>
        <dbReference type="Proteomes" id="UP001165679"/>
    </source>
</evidence>
<feature type="region of interest" description="Disordered" evidence="16">
    <location>
        <begin position="25"/>
        <end position="64"/>
    </location>
</feature>
<feature type="chain" id="PRO_5041279742" description="serine-type D-Ala-D-Ala carboxypeptidase" evidence="17">
    <location>
        <begin position="28"/>
        <end position="416"/>
    </location>
</feature>
<dbReference type="PANTHER" id="PTHR21581:SF6">
    <property type="entry name" value="TRAFFICKING PROTEIN PARTICLE COMPLEX SUBUNIT 12"/>
    <property type="match status" value="1"/>
</dbReference>
<evidence type="ECO:0000259" key="18">
    <source>
        <dbReference type="SMART" id="SM00936"/>
    </source>
</evidence>
<evidence type="ECO:0000256" key="5">
    <source>
        <dbReference type="ARBA" id="ARBA00022645"/>
    </source>
</evidence>
<feature type="active site" evidence="13">
    <location>
        <position position="157"/>
    </location>
</feature>
<evidence type="ECO:0000256" key="10">
    <source>
        <dbReference type="ARBA" id="ARBA00022984"/>
    </source>
</evidence>
<dbReference type="PRINTS" id="PR00725">
    <property type="entry name" value="DADACBPTASE1"/>
</dbReference>
<gene>
    <name evidence="19" type="ORF">OL599_04440</name>
</gene>
<organism evidence="19 20">
    <name type="scientific">Limobrevibacterium gyesilva</name>
    <dbReference type="NCBI Taxonomy" id="2991712"/>
    <lineage>
        <taxon>Bacteria</taxon>
        <taxon>Pseudomonadati</taxon>
        <taxon>Pseudomonadota</taxon>
        <taxon>Alphaproteobacteria</taxon>
        <taxon>Acetobacterales</taxon>
        <taxon>Acetobacteraceae</taxon>
        <taxon>Limobrevibacterium</taxon>
    </lineage>
</organism>
<feature type="active site" description="Proton acceptor" evidence="13">
    <location>
        <position position="100"/>
    </location>
</feature>
<evidence type="ECO:0000256" key="15">
    <source>
        <dbReference type="RuleBase" id="RU004016"/>
    </source>
</evidence>
<dbReference type="SUPFAM" id="SSF56601">
    <property type="entry name" value="beta-lactamase/transpeptidase-like"/>
    <property type="match status" value="1"/>
</dbReference>
<dbReference type="RefSeq" id="WP_264712436.1">
    <property type="nucleotide sequence ID" value="NZ_JAPDNT010000002.1"/>
</dbReference>
<evidence type="ECO:0000256" key="8">
    <source>
        <dbReference type="ARBA" id="ARBA00022801"/>
    </source>
</evidence>
<comment type="caution">
    <text evidence="19">The sequence shown here is derived from an EMBL/GenBank/DDBJ whole genome shotgun (WGS) entry which is preliminary data.</text>
</comment>
<evidence type="ECO:0000256" key="13">
    <source>
        <dbReference type="PIRSR" id="PIRSR618044-1"/>
    </source>
</evidence>
<dbReference type="InterPro" id="IPR018044">
    <property type="entry name" value="Peptidase_S11"/>
</dbReference>
<dbReference type="GO" id="GO:0006508">
    <property type="term" value="P:proteolysis"/>
    <property type="evidence" value="ECO:0007669"/>
    <property type="project" value="UniProtKB-KW"/>
</dbReference>
<reference evidence="19" key="1">
    <citation type="submission" date="2022-09" db="EMBL/GenBank/DDBJ databases">
        <title>Rhodovastum sp. nov. RN2-1 isolated from soil in Seongnam, South Korea.</title>
        <authorList>
            <person name="Le N.T."/>
        </authorList>
    </citation>
    <scope>NUCLEOTIDE SEQUENCE</scope>
    <source>
        <strain evidence="19">RN2-1</strain>
    </source>
</reference>
<dbReference type="InterPro" id="IPR012338">
    <property type="entry name" value="Beta-lactam/transpept-like"/>
</dbReference>
<comment type="catalytic activity">
    <reaction evidence="12">
        <text>Preferential cleavage: (Ac)2-L-Lys-D-Ala-|-D-Ala. Also transpeptidation of peptidyl-alanyl moieties that are N-acyl substituents of D-alanine.</text>
        <dbReference type="EC" id="3.4.16.4"/>
    </reaction>
</comment>
<evidence type="ECO:0000256" key="7">
    <source>
        <dbReference type="ARBA" id="ARBA00022729"/>
    </source>
</evidence>
<sequence>MLTRRFLLLSGAATSAVGAVLVPPASAQAPKRPAPAHPPAAPGRSRRPTDPPPPTGSPAQTPVGPLDTAAKFAVAIDYNTGATLLDKDADVSMTPSSMTKLMTAYIVYGMLKAGRLRLDQELPVSERAWRMGGSKMFVPIGAQVKVEDLIRGMIVQSGNDACIVLAEGIAGSEEQFVELMNKKAQEIGLEKSTFRNSTGWPDPEHRMSARDIAVLARRLIMDFPEYYKYDSEKSFKYNNIDQQNRNTLVQKGLADGLKTGHTDDGGYGIVVSAQRNGRRVIVVINGLTTMHQRGEEAERLLEWCFREFEDVVLFTAGDVVEQAPVWLGAVPSVPLVGGRDLVVTMPRGWRNKAKVSVEYSGPIPAPITRGSTLGRLTVTGTGVPDVSMPLLAGADVPRIGLPGRAMAVLTRMVTGS</sequence>
<evidence type="ECO:0000313" key="19">
    <source>
        <dbReference type="EMBL" id="MCW3473818.1"/>
    </source>
</evidence>
<evidence type="ECO:0000256" key="11">
    <source>
        <dbReference type="ARBA" id="ARBA00023316"/>
    </source>
</evidence>
<comment type="function">
    <text evidence="1">Removes C-terminal D-alanyl residues from sugar-peptide cell wall precursors.</text>
</comment>
<dbReference type="GO" id="GO:0071555">
    <property type="term" value="P:cell wall organization"/>
    <property type="evidence" value="ECO:0007669"/>
    <property type="project" value="UniProtKB-KW"/>
</dbReference>
<keyword evidence="6" id="KW-0645">Protease</keyword>
<dbReference type="PROSITE" id="PS51318">
    <property type="entry name" value="TAT"/>
    <property type="match status" value="1"/>
</dbReference>
<reference evidence="19" key="2">
    <citation type="submission" date="2022-10" db="EMBL/GenBank/DDBJ databases">
        <authorList>
            <person name="Trinh H.N."/>
        </authorList>
    </citation>
    <scope>NUCLEOTIDE SEQUENCE</scope>
    <source>
        <strain evidence="19">RN2-1</strain>
    </source>
</reference>
<evidence type="ECO:0000256" key="12">
    <source>
        <dbReference type="ARBA" id="ARBA00034000"/>
    </source>
</evidence>
<dbReference type="SMART" id="SM00936">
    <property type="entry name" value="PBP5_C"/>
    <property type="match status" value="1"/>
</dbReference>
<keyword evidence="9" id="KW-0133">Cell shape</keyword>
<dbReference type="AlphaFoldDB" id="A0AA41YKZ1"/>
<evidence type="ECO:0000256" key="14">
    <source>
        <dbReference type="PIRSR" id="PIRSR618044-2"/>
    </source>
</evidence>
<feature type="binding site" evidence="14">
    <location>
        <position position="258"/>
    </location>
    <ligand>
        <name>substrate</name>
    </ligand>
</feature>
<dbReference type="Proteomes" id="UP001165679">
    <property type="component" value="Unassembled WGS sequence"/>
</dbReference>
<protein>
    <recommendedName>
        <fullName evidence="4">serine-type D-Ala-D-Ala carboxypeptidase</fullName>
        <ecNumber evidence="4">3.4.16.4</ecNumber>
    </recommendedName>
</protein>
<keyword evidence="8" id="KW-0378">Hydrolase</keyword>
<dbReference type="Pfam" id="PF00768">
    <property type="entry name" value="Peptidase_S11"/>
    <property type="match status" value="1"/>
</dbReference>
<evidence type="ECO:0000256" key="16">
    <source>
        <dbReference type="SAM" id="MobiDB-lite"/>
    </source>
</evidence>
<evidence type="ECO:0000256" key="3">
    <source>
        <dbReference type="ARBA" id="ARBA00007164"/>
    </source>
</evidence>
<keyword evidence="10" id="KW-0573">Peptidoglycan synthesis</keyword>
<dbReference type="Pfam" id="PF07943">
    <property type="entry name" value="PBP5_C"/>
    <property type="match status" value="1"/>
</dbReference>
<feature type="compositionally biased region" description="Pro residues" evidence="16">
    <location>
        <begin position="32"/>
        <end position="41"/>
    </location>
</feature>
<feature type="domain" description="Peptidase S11 D-Ala-D-Ala carboxypeptidase A C-terminal" evidence="18">
    <location>
        <begin position="308"/>
        <end position="398"/>
    </location>
</feature>
<keyword evidence="7 17" id="KW-0732">Signal</keyword>
<keyword evidence="5 19" id="KW-0121">Carboxypeptidase</keyword>
<feature type="signal peptide" evidence="17">
    <location>
        <begin position="1"/>
        <end position="27"/>
    </location>
</feature>
<dbReference type="SUPFAM" id="SSF69189">
    <property type="entry name" value="Penicillin-binding protein associated domain"/>
    <property type="match status" value="1"/>
</dbReference>
<evidence type="ECO:0000256" key="4">
    <source>
        <dbReference type="ARBA" id="ARBA00012448"/>
    </source>
</evidence>
<evidence type="ECO:0000256" key="17">
    <source>
        <dbReference type="SAM" id="SignalP"/>
    </source>
</evidence>
<dbReference type="InterPro" id="IPR001967">
    <property type="entry name" value="Peptidase_S11_N"/>
</dbReference>
<evidence type="ECO:0000256" key="6">
    <source>
        <dbReference type="ARBA" id="ARBA00022670"/>
    </source>
</evidence>
<keyword evidence="11" id="KW-0961">Cell wall biogenesis/degradation</keyword>
<dbReference type="GO" id="GO:0009252">
    <property type="term" value="P:peptidoglycan biosynthetic process"/>
    <property type="evidence" value="ECO:0007669"/>
    <property type="project" value="UniProtKB-KW"/>
</dbReference>
<dbReference type="Gene3D" id="2.60.410.10">
    <property type="entry name" value="D-Ala-D-Ala carboxypeptidase, C-terminal domain"/>
    <property type="match status" value="1"/>
</dbReference>
<accession>A0AA41YKZ1</accession>
<dbReference type="EMBL" id="JAPDNT010000002">
    <property type="protein sequence ID" value="MCW3473818.1"/>
    <property type="molecule type" value="Genomic_DNA"/>
</dbReference>
<comment type="pathway">
    <text evidence="2">Cell wall biogenesis; peptidoglycan biosynthesis.</text>
</comment>
<dbReference type="InterPro" id="IPR015956">
    <property type="entry name" value="Peniciliin-bd_prot_C_sf"/>
</dbReference>
<dbReference type="GO" id="GO:0008360">
    <property type="term" value="P:regulation of cell shape"/>
    <property type="evidence" value="ECO:0007669"/>
    <property type="project" value="UniProtKB-KW"/>
</dbReference>
<feature type="active site" description="Acyl-ester intermediate" evidence="13">
    <location>
        <position position="97"/>
    </location>
</feature>
<proteinExistence type="inferred from homology"/>
<name>A0AA41YKZ1_9PROT</name>
<evidence type="ECO:0000256" key="2">
    <source>
        <dbReference type="ARBA" id="ARBA00004752"/>
    </source>
</evidence>
<comment type="similarity">
    <text evidence="3 15">Belongs to the peptidase S11 family.</text>
</comment>
<dbReference type="InterPro" id="IPR037167">
    <property type="entry name" value="Peptidase_S11_C_sf"/>
</dbReference>
<dbReference type="Gene3D" id="3.40.710.10">
    <property type="entry name" value="DD-peptidase/beta-lactamase superfamily"/>
    <property type="match status" value="1"/>
</dbReference>
<dbReference type="InterPro" id="IPR012907">
    <property type="entry name" value="Peptidase_S11_C"/>
</dbReference>
<dbReference type="GO" id="GO:0009002">
    <property type="term" value="F:serine-type D-Ala-D-Ala carboxypeptidase activity"/>
    <property type="evidence" value="ECO:0007669"/>
    <property type="project" value="UniProtKB-EC"/>
</dbReference>
<dbReference type="EC" id="3.4.16.4" evidence="4"/>